<dbReference type="FunFam" id="2.60.120.620:FF:000005">
    <property type="entry name" value="Egl nine homolog 1"/>
    <property type="match status" value="1"/>
</dbReference>
<keyword evidence="4 13" id="KW-0863">Zinc-finger</keyword>
<dbReference type="GO" id="GO:0160082">
    <property type="term" value="F:hypoxia-inducible factor-proline dioxygenase activity"/>
    <property type="evidence" value="ECO:0007669"/>
    <property type="project" value="UniProtKB-EC"/>
</dbReference>
<organism evidence="17 18">
    <name type="scientific">Microctonus aethiopoides</name>
    <dbReference type="NCBI Taxonomy" id="144406"/>
    <lineage>
        <taxon>Eukaryota</taxon>
        <taxon>Metazoa</taxon>
        <taxon>Ecdysozoa</taxon>
        <taxon>Arthropoda</taxon>
        <taxon>Hexapoda</taxon>
        <taxon>Insecta</taxon>
        <taxon>Pterygota</taxon>
        <taxon>Neoptera</taxon>
        <taxon>Endopterygota</taxon>
        <taxon>Hymenoptera</taxon>
        <taxon>Apocrita</taxon>
        <taxon>Ichneumonoidea</taxon>
        <taxon>Braconidae</taxon>
        <taxon>Euphorinae</taxon>
        <taxon>Microctonus</taxon>
    </lineage>
</organism>
<dbReference type="GO" id="GO:0008270">
    <property type="term" value="F:zinc ion binding"/>
    <property type="evidence" value="ECO:0007669"/>
    <property type="project" value="UniProtKB-KW"/>
</dbReference>
<dbReference type="GO" id="GO:0008198">
    <property type="term" value="F:ferrous iron binding"/>
    <property type="evidence" value="ECO:0007669"/>
    <property type="project" value="TreeGrafter"/>
</dbReference>
<feature type="domain" description="Fe2OG dioxygenase" evidence="16">
    <location>
        <begin position="368"/>
        <end position="470"/>
    </location>
</feature>
<evidence type="ECO:0000256" key="7">
    <source>
        <dbReference type="ARBA" id="ARBA00022964"/>
    </source>
</evidence>
<dbReference type="Pfam" id="PF13640">
    <property type="entry name" value="2OG-FeII_Oxy_3"/>
    <property type="match status" value="1"/>
</dbReference>
<dbReference type="SMART" id="SM00702">
    <property type="entry name" value="P4Hc"/>
    <property type="match status" value="1"/>
</dbReference>
<keyword evidence="3" id="KW-0479">Metal-binding</keyword>
<dbReference type="GO" id="GO:0071456">
    <property type="term" value="P:cellular response to hypoxia"/>
    <property type="evidence" value="ECO:0007669"/>
    <property type="project" value="TreeGrafter"/>
</dbReference>
<dbReference type="InterPro" id="IPR006620">
    <property type="entry name" value="Pro_4_hyd_alph"/>
</dbReference>
<dbReference type="Gene3D" id="2.60.120.620">
    <property type="entry name" value="q2cbj1_9rhob like domain"/>
    <property type="match status" value="1"/>
</dbReference>
<evidence type="ECO:0000259" key="16">
    <source>
        <dbReference type="PROSITE" id="PS51471"/>
    </source>
</evidence>
<dbReference type="SUPFAM" id="SSF144232">
    <property type="entry name" value="HIT/MYND zinc finger-like"/>
    <property type="match status" value="1"/>
</dbReference>
<dbReference type="InterPro" id="IPR005123">
    <property type="entry name" value="Oxoglu/Fe-dep_dioxygenase_dom"/>
</dbReference>
<keyword evidence="8" id="KW-0560">Oxidoreductase</keyword>
<dbReference type="GO" id="GO:0005634">
    <property type="term" value="C:nucleus"/>
    <property type="evidence" value="ECO:0007669"/>
    <property type="project" value="UniProtKB-SubCell"/>
</dbReference>
<dbReference type="Proteomes" id="UP001168990">
    <property type="component" value="Unassembled WGS sequence"/>
</dbReference>
<dbReference type="InterPro" id="IPR002893">
    <property type="entry name" value="Znf_MYND"/>
</dbReference>
<dbReference type="InterPro" id="IPR044862">
    <property type="entry name" value="Pro_4_hyd_alph_FE2OG_OXY"/>
</dbReference>
<evidence type="ECO:0000256" key="1">
    <source>
        <dbReference type="ARBA" id="ARBA00001961"/>
    </source>
</evidence>
<evidence type="ECO:0000256" key="12">
    <source>
        <dbReference type="ARBA" id="ARBA00049134"/>
    </source>
</evidence>
<comment type="catalytic activity">
    <reaction evidence="12">
        <text>L-prolyl-[hypoxia-inducible factor alpha subunit] + 2-oxoglutarate + O2 = trans-4-hydroxy-L-prolyl-[hypoxia-inducible factor alpha subunit] + succinate + CO2</text>
        <dbReference type="Rhea" id="RHEA:48400"/>
        <dbReference type="Rhea" id="RHEA-COMP:12093"/>
        <dbReference type="Rhea" id="RHEA-COMP:12094"/>
        <dbReference type="ChEBI" id="CHEBI:15379"/>
        <dbReference type="ChEBI" id="CHEBI:16526"/>
        <dbReference type="ChEBI" id="CHEBI:16810"/>
        <dbReference type="ChEBI" id="CHEBI:30031"/>
        <dbReference type="ChEBI" id="CHEBI:50342"/>
        <dbReference type="ChEBI" id="CHEBI:61965"/>
        <dbReference type="EC" id="1.14.11.29"/>
    </reaction>
</comment>
<evidence type="ECO:0000256" key="5">
    <source>
        <dbReference type="ARBA" id="ARBA00022833"/>
    </source>
</evidence>
<evidence type="ECO:0000256" key="13">
    <source>
        <dbReference type="PROSITE-ProRule" id="PRU00134"/>
    </source>
</evidence>
<keyword evidence="5" id="KW-0862">Zinc</keyword>
<comment type="subcellular location">
    <subcellularLocation>
        <location evidence="2">Nucleus</location>
    </subcellularLocation>
</comment>
<dbReference type="PANTHER" id="PTHR12907:SF26">
    <property type="entry name" value="HIF PROLYL HYDROXYLASE, ISOFORM C"/>
    <property type="match status" value="1"/>
</dbReference>
<evidence type="ECO:0000256" key="6">
    <source>
        <dbReference type="ARBA" id="ARBA00022896"/>
    </source>
</evidence>
<evidence type="ECO:0000256" key="9">
    <source>
        <dbReference type="ARBA" id="ARBA00023004"/>
    </source>
</evidence>
<feature type="compositionally biased region" description="Basic and acidic residues" evidence="14">
    <location>
        <begin position="101"/>
        <end position="114"/>
    </location>
</feature>
<evidence type="ECO:0000256" key="10">
    <source>
        <dbReference type="ARBA" id="ARBA00023242"/>
    </source>
</evidence>
<evidence type="ECO:0000256" key="4">
    <source>
        <dbReference type="ARBA" id="ARBA00022771"/>
    </source>
</evidence>
<accession>A0AA39KKB2</accession>
<proteinExistence type="predicted"/>
<dbReference type="GO" id="GO:0031418">
    <property type="term" value="F:L-ascorbic acid binding"/>
    <property type="evidence" value="ECO:0007669"/>
    <property type="project" value="UniProtKB-KW"/>
</dbReference>
<reference evidence="17" key="1">
    <citation type="journal article" date="2023" name="bioRxiv">
        <title>Scaffold-level genome assemblies of two parasitoid biocontrol wasps reveal the parthenogenesis mechanism and an associated novel virus.</title>
        <authorList>
            <person name="Inwood S."/>
            <person name="Skelly J."/>
            <person name="Guhlin J."/>
            <person name="Harrop T."/>
            <person name="Goldson S."/>
            <person name="Dearden P."/>
        </authorList>
    </citation>
    <scope>NUCLEOTIDE SEQUENCE</scope>
    <source>
        <strain evidence="17">Irish</strain>
        <tissue evidence="17">Whole body</tissue>
    </source>
</reference>
<dbReference type="PANTHER" id="PTHR12907">
    <property type="entry name" value="EGL NINE HOMOLOG-RELATED"/>
    <property type="match status" value="1"/>
</dbReference>
<keyword evidence="18" id="KW-1185">Reference proteome</keyword>
<dbReference type="EC" id="1.14.11.29" evidence="11"/>
<feature type="domain" description="MYND-type" evidence="15">
    <location>
        <begin position="26"/>
        <end position="63"/>
    </location>
</feature>
<dbReference type="Gene3D" id="6.10.140.2220">
    <property type="match status" value="1"/>
</dbReference>
<dbReference type="EMBL" id="JAQQBS010001422">
    <property type="protein sequence ID" value="KAK0164604.1"/>
    <property type="molecule type" value="Genomic_DNA"/>
</dbReference>
<feature type="region of interest" description="Disordered" evidence="14">
    <location>
        <begin position="93"/>
        <end position="116"/>
    </location>
</feature>
<evidence type="ECO:0000256" key="3">
    <source>
        <dbReference type="ARBA" id="ARBA00022723"/>
    </source>
</evidence>
<evidence type="ECO:0000256" key="14">
    <source>
        <dbReference type="SAM" id="MobiDB-lite"/>
    </source>
</evidence>
<evidence type="ECO:0000313" key="18">
    <source>
        <dbReference type="Proteomes" id="UP001168990"/>
    </source>
</evidence>
<evidence type="ECO:0000259" key="15">
    <source>
        <dbReference type="PROSITE" id="PS50865"/>
    </source>
</evidence>
<evidence type="ECO:0000313" key="17">
    <source>
        <dbReference type="EMBL" id="KAK0164604.1"/>
    </source>
</evidence>
<evidence type="ECO:0000256" key="11">
    <source>
        <dbReference type="ARBA" id="ARBA00039004"/>
    </source>
</evidence>
<reference evidence="17" key="2">
    <citation type="submission" date="2023-03" db="EMBL/GenBank/DDBJ databases">
        <authorList>
            <person name="Inwood S.N."/>
            <person name="Skelly J.G."/>
            <person name="Guhlin J."/>
            <person name="Harrop T.W.R."/>
            <person name="Goldson S.G."/>
            <person name="Dearden P.K."/>
        </authorList>
    </citation>
    <scope>NUCLEOTIDE SEQUENCE</scope>
    <source>
        <strain evidence="17">Irish</strain>
        <tissue evidence="17">Whole body</tissue>
    </source>
</reference>
<keyword evidence="9" id="KW-0408">Iron</keyword>
<gene>
    <name evidence="17" type="ORF">PV328_003215</name>
</gene>
<comment type="cofactor">
    <cofactor evidence="1">
        <name>L-ascorbate</name>
        <dbReference type="ChEBI" id="CHEBI:38290"/>
    </cofactor>
</comment>
<keyword evidence="7" id="KW-0223">Dioxygenase</keyword>
<keyword evidence="10" id="KW-0539">Nucleus</keyword>
<name>A0AA39KKB2_9HYME</name>
<dbReference type="PROSITE" id="PS51471">
    <property type="entry name" value="FE2OG_OXY"/>
    <property type="match status" value="1"/>
</dbReference>
<evidence type="ECO:0000256" key="8">
    <source>
        <dbReference type="ARBA" id="ARBA00023002"/>
    </source>
</evidence>
<protein>
    <recommendedName>
        <fullName evidence="11">hypoxia-inducible factor-proline dioxygenase</fullName>
        <ecNumber evidence="11">1.14.11.29</ecNumber>
    </recommendedName>
</protein>
<dbReference type="PROSITE" id="PS01360">
    <property type="entry name" value="ZF_MYND_1"/>
    <property type="match status" value="1"/>
</dbReference>
<evidence type="ECO:0000256" key="2">
    <source>
        <dbReference type="ARBA" id="ARBA00004123"/>
    </source>
</evidence>
<sequence>MSDPAVNRTKDVKEGGGSKIDKLSQCSVCGNTEKLLHCSACKSVVYCSKEHQKLDWKCHKVYCVEKSLLAKRQSISFDNSTISKYTNTKKDAPSDLYLSHTEPEKEPVIKGKSHESKKKQKELLNVECTDSKENTRGLLELIEASCTKQNEECTNSTESSIKNDKLISNVNLNNCTDDWISPITNKGSSEDTILGARAEQLNPIRDKTQIMGQTKKKFPENSLQNDGSEIKNYPEVFLKRDDDYLPPFLHKNKNKFEELIIDDICRNVIRDMDEYGVCVVDNFLGGEKGKAVLNEVLDMYSAGMFEDGQLVSNKAPANNLKTIRGDQIMWLDGKEKHCENIGMLISQVDAIIMRANKMHDNGKMGNYTINGRTKAMVACYPGHGSHYVKHVDNPNSDGRCITAIYYLNKDWDIKKNGGLLRIFPEGWRDQVADIEPQFDRILFFWSDRRNPHEVQPAYETRYAITLWYFDAEERLQACRRYQREKETHQ</sequence>
<keyword evidence="6" id="KW-0847">Vitamin C</keyword>
<dbReference type="Pfam" id="PF01753">
    <property type="entry name" value="zf-MYND"/>
    <property type="match status" value="1"/>
</dbReference>
<comment type="caution">
    <text evidence="17">The sequence shown here is derived from an EMBL/GenBank/DDBJ whole genome shotgun (WGS) entry which is preliminary data.</text>
</comment>
<dbReference type="PROSITE" id="PS50865">
    <property type="entry name" value="ZF_MYND_2"/>
    <property type="match status" value="1"/>
</dbReference>
<dbReference type="AlphaFoldDB" id="A0AA39KKB2"/>
<dbReference type="InterPro" id="IPR051559">
    <property type="entry name" value="HIF_prolyl_hydroxylases"/>
</dbReference>